<organism evidence="1 2">
    <name type="scientific">Pisolithus microcarpus 441</name>
    <dbReference type="NCBI Taxonomy" id="765257"/>
    <lineage>
        <taxon>Eukaryota</taxon>
        <taxon>Fungi</taxon>
        <taxon>Dikarya</taxon>
        <taxon>Basidiomycota</taxon>
        <taxon>Agaricomycotina</taxon>
        <taxon>Agaricomycetes</taxon>
        <taxon>Agaricomycetidae</taxon>
        <taxon>Boletales</taxon>
        <taxon>Sclerodermatineae</taxon>
        <taxon>Pisolithaceae</taxon>
        <taxon>Pisolithus</taxon>
    </lineage>
</organism>
<dbReference type="Proteomes" id="UP000054018">
    <property type="component" value="Unassembled WGS sequence"/>
</dbReference>
<accession>A0A0C9ZFN3</accession>
<evidence type="ECO:0000313" key="1">
    <source>
        <dbReference type="EMBL" id="KIK28086.1"/>
    </source>
</evidence>
<dbReference type="AlphaFoldDB" id="A0A0C9ZFN3"/>
<protein>
    <submittedName>
        <fullName evidence="1">Uncharacterized protein</fullName>
    </submittedName>
</protein>
<proteinExistence type="predicted"/>
<name>A0A0C9ZFN3_9AGAM</name>
<dbReference type="HOGENOM" id="CLU_2776927_0_0_1"/>
<reference evidence="1 2" key="1">
    <citation type="submission" date="2014-04" db="EMBL/GenBank/DDBJ databases">
        <authorList>
            <consortium name="DOE Joint Genome Institute"/>
            <person name="Kuo A."/>
            <person name="Kohler A."/>
            <person name="Costa M.D."/>
            <person name="Nagy L.G."/>
            <person name="Floudas D."/>
            <person name="Copeland A."/>
            <person name="Barry K.W."/>
            <person name="Cichocki N."/>
            <person name="Veneault-Fourrey C."/>
            <person name="LaButti K."/>
            <person name="Lindquist E.A."/>
            <person name="Lipzen A."/>
            <person name="Lundell T."/>
            <person name="Morin E."/>
            <person name="Murat C."/>
            <person name="Sun H."/>
            <person name="Tunlid A."/>
            <person name="Henrissat B."/>
            <person name="Grigoriev I.V."/>
            <person name="Hibbett D.S."/>
            <person name="Martin F."/>
            <person name="Nordberg H.P."/>
            <person name="Cantor M.N."/>
            <person name="Hua S.X."/>
        </authorList>
    </citation>
    <scope>NUCLEOTIDE SEQUENCE [LARGE SCALE GENOMIC DNA]</scope>
    <source>
        <strain evidence="1 2">441</strain>
    </source>
</reference>
<evidence type="ECO:0000313" key="2">
    <source>
        <dbReference type="Proteomes" id="UP000054018"/>
    </source>
</evidence>
<sequence length="69" mass="7635">MLYMRRIHTRKHIGTANRSAGSASTSSTTYTDIKQCLPNGSDENELLQFLPLCYNAQMPAGNDVNFLLG</sequence>
<gene>
    <name evidence="1" type="ORF">PISMIDRAFT_604605</name>
</gene>
<dbReference type="EMBL" id="KN833693">
    <property type="protein sequence ID" value="KIK28086.1"/>
    <property type="molecule type" value="Genomic_DNA"/>
</dbReference>
<reference evidence="2" key="2">
    <citation type="submission" date="2015-01" db="EMBL/GenBank/DDBJ databases">
        <title>Evolutionary Origins and Diversification of the Mycorrhizal Mutualists.</title>
        <authorList>
            <consortium name="DOE Joint Genome Institute"/>
            <consortium name="Mycorrhizal Genomics Consortium"/>
            <person name="Kohler A."/>
            <person name="Kuo A."/>
            <person name="Nagy L.G."/>
            <person name="Floudas D."/>
            <person name="Copeland A."/>
            <person name="Barry K.W."/>
            <person name="Cichocki N."/>
            <person name="Veneault-Fourrey C."/>
            <person name="LaButti K."/>
            <person name="Lindquist E.A."/>
            <person name="Lipzen A."/>
            <person name="Lundell T."/>
            <person name="Morin E."/>
            <person name="Murat C."/>
            <person name="Riley R."/>
            <person name="Ohm R."/>
            <person name="Sun H."/>
            <person name="Tunlid A."/>
            <person name="Henrissat B."/>
            <person name="Grigoriev I.V."/>
            <person name="Hibbett D.S."/>
            <person name="Martin F."/>
        </authorList>
    </citation>
    <scope>NUCLEOTIDE SEQUENCE [LARGE SCALE GENOMIC DNA]</scope>
    <source>
        <strain evidence="2">441</strain>
    </source>
</reference>
<keyword evidence="2" id="KW-1185">Reference proteome</keyword>